<evidence type="ECO:0000259" key="10">
    <source>
        <dbReference type="SMART" id="SM00387"/>
    </source>
</evidence>
<dbReference type="InterPro" id="IPR003594">
    <property type="entry name" value="HATPase_dom"/>
</dbReference>
<evidence type="ECO:0000313" key="11">
    <source>
        <dbReference type="EMBL" id="GAA4398000.1"/>
    </source>
</evidence>
<dbReference type="Pfam" id="PF07730">
    <property type="entry name" value="HisKA_3"/>
    <property type="match status" value="1"/>
</dbReference>
<keyword evidence="4" id="KW-0808">Transferase</keyword>
<feature type="transmembrane region" description="Helical" evidence="9">
    <location>
        <begin position="348"/>
        <end position="366"/>
    </location>
</feature>
<dbReference type="Pfam" id="PF07695">
    <property type="entry name" value="7TMR-DISM_7TM"/>
    <property type="match status" value="1"/>
</dbReference>
<sequence>MAPYAYHLEDVTHKLTYEKVARFPLDSFRPINRAKAIQLGVRHGTVWLKLRVDNQINSELFLYSSVWKYSRMDVFVVDRDGQVFQAKGESKIPFQRRLAPIAQTFVSIGNRPQMVYLALAFNGHEFMNDYLQVTTMGGAMGYLKVTTFWQGGLEAVYLLTFLFALVFFIRLRDPLIGWYALFVYVNAHWFLDRSGYLFEIFGQNSWYTHFRAYYPLHLIFSVLWCTFLLKLTRLWTYSRVLYYLIIGMVCIDTADYLFTVFNGITGGQYYGQFYTPLRRLLHWLGIEYIGFLAILHCLNLFSVIYVTKRDFRRVRWYALAFGIGLVSMIIGMLALYEIPWLPYIPFNNTYFVGSVVEIIILGYMLAERVNEQRRQQHQTQQALIAQLQENLRQRDKLLRIRDEIARDLHDEVGATLTSIAISTKLVQKKVNGRQPEIQPILDQIKADSEDTIHSIRDTVWALNPDNDAPERFLERLRSVALQLLTNQGIALAFDCVIKPADLPPFSMEQRRNLYLVFKEAIHNIVKHAQANCVSIQIHRQASQLQIIITDDGRGFDLTAQSEGNGLVNFRKRAAAGGFSVEVESGAGTVVSILVPVSNIAEQIGITLFRAMPLAAQTVR</sequence>
<keyword evidence="12" id="KW-1185">Reference proteome</keyword>
<evidence type="ECO:0000256" key="6">
    <source>
        <dbReference type="ARBA" id="ARBA00022777"/>
    </source>
</evidence>
<evidence type="ECO:0000256" key="3">
    <source>
        <dbReference type="ARBA" id="ARBA00022553"/>
    </source>
</evidence>
<feature type="transmembrane region" description="Helical" evidence="9">
    <location>
        <begin position="175"/>
        <end position="191"/>
    </location>
</feature>
<keyword evidence="9" id="KW-0812">Transmembrane</keyword>
<evidence type="ECO:0000256" key="5">
    <source>
        <dbReference type="ARBA" id="ARBA00022741"/>
    </source>
</evidence>
<dbReference type="PANTHER" id="PTHR24421">
    <property type="entry name" value="NITRATE/NITRITE SENSOR PROTEIN NARX-RELATED"/>
    <property type="match status" value="1"/>
</dbReference>
<feature type="transmembrane region" description="Helical" evidence="9">
    <location>
        <begin position="211"/>
        <end position="229"/>
    </location>
</feature>
<gene>
    <name evidence="11" type="ORF">GCM10023187_08050</name>
</gene>
<dbReference type="InterPro" id="IPR011623">
    <property type="entry name" value="7TMR_DISM_rcpt_extracell_dom1"/>
</dbReference>
<dbReference type="Gene3D" id="1.20.5.1930">
    <property type="match status" value="1"/>
</dbReference>
<feature type="domain" description="Histidine kinase/HSP90-like ATPase" evidence="10">
    <location>
        <begin position="508"/>
        <end position="598"/>
    </location>
</feature>
<dbReference type="InterPro" id="IPR011712">
    <property type="entry name" value="Sig_transdc_His_kin_sub3_dim/P"/>
</dbReference>
<dbReference type="Proteomes" id="UP001500936">
    <property type="component" value="Unassembled WGS sequence"/>
</dbReference>
<proteinExistence type="predicted"/>
<feature type="transmembrane region" description="Helical" evidence="9">
    <location>
        <begin position="241"/>
        <end position="261"/>
    </location>
</feature>
<feature type="transmembrane region" description="Helical" evidence="9">
    <location>
        <begin position="148"/>
        <end position="168"/>
    </location>
</feature>
<name>A0ABP8JZI3_9BACT</name>
<evidence type="ECO:0000256" key="4">
    <source>
        <dbReference type="ARBA" id="ARBA00022679"/>
    </source>
</evidence>
<evidence type="ECO:0000313" key="12">
    <source>
        <dbReference type="Proteomes" id="UP001500936"/>
    </source>
</evidence>
<protein>
    <recommendedName>
        <fullName evidence="2">histidine kinase</fullName>
        <ecNumber evidence="2">2.7.13.3</ecNumber>
    </recommendedName>
</protein>
<comment type="caution">
    <text evidence="11">The sequence shown here is derived from an EMBL/GenBank/DDBJ whole genome shotgun (WGS) entry which is preliminary data.</text>
</comment>
<keyword evidence="9" id="KW-1133">Transmembrane helix</keyword>
<dbReference type="InterPro" id="IPR036890">
    <property type="entry name" value="HATPase_C_sf"/>
</dbReference>
<keyword evidence="5" id="KW-0547">Nucleotide-binding</keyword>
<evidence type="ECO:0000256" key="8">
    <source>
        <dbReference type="ARBA" id="ARBA00023012"/>
    </source>
</evidence>
<dbReference type="Pfam" id="PF07696">
    <property type="entry name" value="7TMR-DISMED2"/>
    <property type="match status" value="1"/>
</dbReference>
<evidence type="ECO:0000256" key="2">
    <source>
        <dbReference type="ARBA" id="ARBA00012438"/>
    </source>
</evidence>
<dbReference type="SUPFAM" id="SSF55874">
    <property type="entry name" value="ATPase domain of HSP90 chaperone/DNA topoisomerase II/histidine kinase"/>
    <property type="match status" value="1"/>
</dbReference>
<dbReference type="InterPro" id="IPR050482">
    <property type="entry name" value="Sensor_HK_TwoCompSys"/>
</dbReference>
<keyword evidence="8" id="KW-0902">Two-component regulatory system</keyword>
<dbReference type="Gene3D" id="2.60.40.2380">
    <property type="match status" value="1"/>
</dbReference>
<evidence type="ECO:0000256" key="7">
    <source>
        <dbReference type="ARBA" id="ARBA00022840"/>
    </source>
</evidence>
<evidence type="ECO:0000256" key="9">
    <source>
        <dbReference type="SAM" id="Phobius"/>
    </source>
</evidence>
<dbReference type="PANTHER" id="PTHR24421:SF10">
    <property type="entry name" value="NITRATE_NITRITE SENSOR PROTEIN NARQ"/>
    <property type="match status" value="1"/>
</dbReference>
<keyword evidence="6" id="KW-0418">Kinase</keyword>
<keyword evidence="7" id="KW-0067">ATP-binding</keyword>
<dbReference type="CDD" id="cd16917">
    <property type="entry name" value="HATPase_UhpB-NarQ-NarX-like"/>
    <property type="match status" value="1"/>
</dbReference>
<dbReference type="EC" id="2.7.13.3" evidence="2"/>
<evidence type="ECO:0000256" key="1">
    <source>
        <dbReference type="ARBA" id="ARBA00000085"/>
    </source>
</evidence>
<comment type="catalytic activity">
    <reaction evidence="1">
        <text>ATP + protein L-histidine = ADP + protein N-phospho-L-histidine.</text>
        <dbReference type="EC" id="2.7.13.3"/>
    </reaction>
</comment>
<keyword evidence="9" id="KW-0472">Membrane</keyword>
<dbReference type="InterPro" id="IPR011622">
    <property type="entry name" value="7TMR_DISM_rcpt_extracell_dom2"/>
</dbReference>
<keyword evidence="3" id="KW-0597">Phosphoprotein</keyword>
<feature type="transmembrane region" description="Helical" evidence="9">
    <location>
        <begin position="281"/>
        <end position="304"/>
    </location>
</feature>
<dbReference type="SMART" id="SM00387">
    <property type="entry name" value="HATPase_c"/>
    <property type="match status" value="1"/>
</dbReference>
<accession>A0ABP8JZI3</accession>
<dbReference type="Pfam" id="PF02518">
    <property type="entry name" value="HATPase_c"/>
    <property type="match status" value="1"/>
</dbReference>
<organism evidence="11 12">
    <name type="scientific">Nibrella viscosa</name>
    <dbReference type="NCBI Taxonomy" id="1084524"/>
    <lineage>
        <taxon>Bacteria</taxon>
        <taxon>Pseudomonadati</taxon>
        <taxon>Bacteroidota</taxon>
        <taxon>Cytophagia</taxon>
        <taxon>Cytophagales</taxon>
        <taxon>Spirosomataceae</taxon>
        <taxon>Nibrella</taxon>
    </lineage>
</organism>
<dbReference type="Gene3D" id="3.30.565.10">
    <property type="entry name" value="Histidine kinase-like ATPase, C-terminal domain"/>
    <property type="match status" value="1"/>
</dbReference>
<reference evidence="12" key="1">
    <citation type="journal article" date="2019" name="Int. J. Syst. Evol. Microbiol.">
        <title>The Global Catalogue of Microorganisms (GCM) 10K type strain sequencing project: providing services to taxonomists for standard genome sequencing and annotation.</title>
        <authorList>
            <consortium name="The Broad Institute Genomics Platform"/>
            <consortium name="The Broad Institute Genome Sequencing Center for Infectious Disease"/>
            <person name="Wu L."/>
            <person name="Ma J."/>
        </authorList>
    </citation>
    <scope>NUCLEOTIDE SEQUENCE [LARGE SCALE GENOMIC DNA]</scope>
    <source>
        <strain evidence="12">JCM 17925</strain>
    </source>
</reference>
<feature type="transmembrane region" description="Helical" evidence="9">
    <location>
        <begin position="316"/>
        <end position="336"/>
    </location>
</feature>
<dbReference type="EMBL" id="BAABHB010000001">
    <property type="protein sequence ID" value="GAA4398000.1"/>
    <property type="molecule type" value="Genomic_DNA"/>
</dbReference>